<dbReference type="EnsemblMetazoa" id="AEPI005169-RA">
    <property type="protein sequence ID" value="AEPI005169-PA"/>
    <property type="gene ID" value="AEPI005169"/>
</dbReference>
<sequence length="854" mass="95863">MPSEDCERPSMESFCAAVQHPERMERQRALKKFLSDMTSSNNATEVWSRMFDETYLHLLRCYGDRFESVRALAVTAMDALLAKLPHNDYYLGCIVPVLAKRIGQAETLEDSEELRLQLLEQLGSLVEKYSDPDGSRGDPLLKVFDSVVDILVKTLRDPYPAAQKKSCEIVVALANATPSMHYRAEALVTPAKSVLSHRHSANRIAAVEALGVLSLHILSNGDRVSEIIMAVSPLLMDDVPFVRRACGRVGCLMLQKLRDRYSFFHRILPLVLNCLSDETVEVREDIEVGWKKAGELYYRENETELSKATLIDRAPDGYPVERYRRPALGCRAIVQRSLRVVNLVLHEMEEWKENIRLHATKLLKQIVLHAERTFSTLFLEVNPVLAKACMDAEKSIVMEALSVCELMGILLDYDTWSQHVLTTFRKYPTIGQLRCIRVLFSSCVQTEAKCKDVRKFAALLLDPEVCHNHRDAVYQRELLEFSTILAATGQKQDTLTARLEEVTVSESTDDGAVEHQTLERTLYTVALKVIAFCYGAEDRESVRELGMNLLKQLDSNVDRLHQHHLVSVLCKIEHLESEHSDASTSILLLSGIVAVCGFQETYFPILTETLEKALTHAAPEGKVKLFSAISVAMLSWNAHNTQPMDDQIAMLRPFTDTLIAPHLVWSAGRSAESVRAMATACLASMAQGVDSEVYMSLLPSYLNVISGLIDDNCIATRAYSLKALIRLSGLNFESLKQIAFPIMSRLDDPSGEVRELAAVCLGRLKLVDGTPSGEESPDQERAIARWQDILRQILSVMFLHLEHPETKLRSAIFDSLKRLYADNREMIERLASEVPTGCSYKKDLDAIMCKSSGT</sequence>
<dbReference type="Pfam" id="PF24573">
    <property type="entry name" value="HEAT_DAAF5"/>
    <property type="match status" value="1"/>
</dbReference>
<dbReference type="Pfam" id="PF25757">
    <property type="entry name" value="TPR_DNAAF5"/>
    <property type="match status" value="1"/>
</dbReference>
<organism evidence="3 4">
    <name type="scientific">Anopheles epiroticus</name>
    <dbReference type="NCBI Taxonomy" id="199890"/>
    <lineage>
        <taxon>Eukaryota</taxon>
        <taxon>Metazoa</taxon>
        <taxon>Ecdysozoa</taxon>
        <taxon>Arthropoda</taxon>
        <taxon>Hexapoda</taxon>
        <taxon>Insecta</taxon>
        <taxon>Pterygota</taxon>
        <taxon>Neoptera</taxon>
        <taxon>Endopterygota</taxon>
        <taxon>Diptera</taxon>
        <taxon>Nematocera</taxon>
        <taxon>Culicoidea</taxon>
        <taxon>Culicidae</taxon>
        <taxon>Anophelinae</taxon>
        <taxon>Anopheles</taxon>
    </lineage>
</organism>
<accession>A0A182PE14</accession>
<dbReference type="Gene3D" id="1.25.10.10">
    <property type="entry name" value="Leucine-rich Repeat Variant"/>
    <property type="match status" value="2"/>
</dbReference>
<proteinExistence type="predicted"/>
<evidence type="ECO:0008006" key="5">
    <source>
        <dbReference type="Google" id="ProtNLM"/>
    </source>
</evidence>
<dbReference type="GO" id="GO:0045505">
    <property type="term" value="F:dynein intermediate chain binding"/>
    <property type="evidence" value="ECO:0007669"/>
    <property type="project" value="TreeGrafter"/>
</dbReference>
<dbReference type="SUPFAM" id="SSF48371">
    <property type="entry name" value="ARM repeat"/>
    <property type="match status" value="1"/>
</dbReference>
<dbReference type="PANTHER" id="PTHR16216:SF2">
    <property type="entry name" value="DYNEIN AXONEMAL ASSEMBLY FACTOR 5"/>
    <property type="match status" value="1"/>
</dbReference>
<dbReference type="Proteomes" id="UP000075885">
    <property type="component" value="Unassembled WGS sequence"/>
</dbReference>
<dbReference type="GO" id="GO:0005737">
    <property type="term" value="C:cytoplasm"/>
    <property type="evidence" value="ECO:0007669"/>
    <property type="project" value="TreeGrafter"/>
</dbReference>
<feature type="domain" description="Dynein axonemal assembly factor 5 HEAT-repeat" evidence="1">
    <location>
        <begin position="321"/>
        <end position="499"/>
    </location>
</feature>
<protein>
    <recommendedName>
        <fullName evidence="5">TOG domain-containing protein</fullName>
    </recommendedName>
</protein>
<dbReference type="InterPro" id="IPR052623">
    <property type="entry name" value="DAAF5"/>
</dbReference>
<name>A0A182PE14_9DIPT</name>
<dbReference type="GO" id="GO:0003341">
    <property type="term" value="P:cilium movement"/>
    <property type="evidence" value="ECO:0007669"/>
    <property type="project" value="TreeGrafter"/>
</dbReference>
<dbReference type="InterPro" id="IPR011989">
    <property type="entry name" value="ARM-like"/>
</dbReference>
<reference evidence="4" key="1">
    <citation type="submission" date="2013-03" db="EMBL/GenBank/DDBJ databases">
        <title>The Genome Sequence of Anopheles epiroticus epiroticus2.</title>
        <authorList>
            <consortium name="The Broad Institute Genomics Platform"/>
            <person name="Neafsey D.E."/>
            <person name="Howell P."/>
            <person name="Walker B."/>
            <person name="Young S.K."/>
            <person name="Zeng Q."/>
            <person name="Gargeya S."/>
            <person name="Fitzgerald M."/>
            <person name="Haas B."/>
            <person name="Abouelleil A."/>
            <person name="Allen A.W."/>
            <person name="Alvarado L."/>
            <person name="Arachchi H.M."/>
            <person name="Berlin A.M."/>
            <person name="Chapman S.B."/>
            <person name="Gainer-Dewar J."/>
            <person name="Goldberg J."/>
            <person name="Griggs A."/>
            <person name="Gujja S."/>
            <person name="Hansen M."/>
            <person name="Howarth C."/>
            <person name="Imamovic A."/>
            <person name="Ireland A."/>
            <person name="Larimer J."/>
            <person name="McCowan C."/>
            <person name="Murphy C."/>
            <person name="Pearson M."/>
            <person name="Poon T.W."/>
            <person name="Priest M."/>
            <person name="Roberts A."/>
            <person name="Saif S."/>
            <person name="Shea T."/>
            <person name="Sisk P."/>
            <person name="Sykes S."/>
            <person name="Wortman J."/>
            <person name="Nusbaum C."/>
            <person name="Birren B."/>
        </authorList>
    </citation>
    <scope>NUCLEOTIDE SEQUENCE [LARGE SCALE GENOMIC DNA]</scope>
    <source>
        <strain evidence="4">Epiroticus2</strain>
    </source>
</reference>
<dbReference type="STRING" id="199890.A0A182PE14"/>
<dbReference type="GO" id="GO:0036158">
    <property type="term" value="P:outer dynein arm assembly"/>
    <property type="evidence" value="ECO:0007669"/>
    <property type="project" value="TreeGrafter"/>
</dbReference>
<dbReference type="GO" id="GO:0036159">
    <property type="term" value="P:inner dynein arm assembly"/>
    <property type="evidence" value="ECO:0007669"/>
    <property type="project" value="TreeGrafter"/>
</dbReference>
<dbReference type="InterPro" id="IPR016024">
    <property type="entry name" value="ARM-type_fold"/>
</dbReference>
<reference evidence="3" key="2">
    <citation type="submission" date="2020-05" db="UniProtKB">
        <authorList>
            <consortium name="EnsemblMetazoa"/>
        </authorList>
    </citation>
    <scope>IDENTIFICATION</scope>
    <source>
        <strain evidence="3">Epiroticus2</strain>
    </source>
</reference>
<dbReference type="InterPro" id="IPR056497">
    <property type="entry name" value="HEAT_DAAF5"/>
</dbReference>
<dbReference type="VEuPathDB" id="VectorBase:AEPI005169"/>
<evidence type="ECO:0000259" key="2">
    <source>
        <dbReference type="Pfam" id="PF25757"/>
    </source>
</evidence>
<keyword evidence="4" id="KW-1185">Reference proteome</keyword>
<evidence type="ECO:0000259" key="1">
    <source>
        <dbReference type="Pfam" id="PF24573"/>
    </source>
</evidence>
<dbReference type="AlphaFoldDB" id="A0A182PE14"/>
<dbReference type="InterPro" id="IPR057978">
    <property type="entry name" value="TPR_DAAF5"/>
</dbReference>
<dbReference type="PANTHER" id="PTHR16216">
    <property type="entry name" value="DYNEIN ASSEMBLY FACTOR 5, AXONEMAL"/>
    <property type="match status" value="1"/>
</dbReference>
<evidence type="ECO:0000313" key="3">
    <source>
        <dbReference type="EnsemblMetazoa" id="AEPI005169-PA"/>
    </source>
</evidence>
<evidence type="ECO:0000313" key="4">
    <source>
        <dbReference type="Proteomes" id="UP000075885"/>
    </source>
</evidence>
<feature type="domain" description="Dynein axonemal assembly factor 5 TPR repeats" evidence="2">
    <location>
        <begin position="18"/>
        <end position="306"/>
    </location>
</feature>